<evidence type="ECO:0000313" key="5">
    <source>
        <dbReference type="EMBL" id="KEZ44174.1"/>
    </source>
</evidence>
<dbReference type="HOGENOM" id="CLU_063514_2_2_1"/>
<dbReference type="GO" id="GO:0003723">
    <property type="term" value="F:RNA binding"/>
    <property type="evidence" value="ECO:0007669"/>
    <property type="project" value="TreeGrafter"/>
</dbReference>
<dbReference type="AlphaFoldDB" id="A0A084GA12"/>
<dbReference type="EMBL" id="JOWA01000088">
    <property type="protein sequence ID" value="KEZ44174.1"/>
    <property type="molecule type" value="Genomic_DNA"/>
</dbReference>
<dbReference type="Proteomes" id="UP000028545">
    <property type="component" value="Unassembled WGS sequence"/>
</dbReference>
<dbReference type="GO" id="GO:0000177">
    <property type="term" value="C:cytoplasmic exosome (RNase complex)"/>
    <property type="evidence" value="ECO:0007669"/>
    <property type="project" value="TreeGrafter"/>
</dbReference>
<dbReference type="GeneID" id="27722171"/>
<accession>A0A084GA12</accession>
<evidence type="ECO:0000256" key="1">
    <source>
        <dbReference type="ARBA" id="ARBA00004123"/>
    </source>
</evidence>
<reference evidence="5 6" key="1">
    <citation type="journal article" date="2014" name="Genome Announc.">
        <title>Draft genome sequence of the pathogenic fungus Scedosporium apiospermum.</title>
        <authorList>
            <person name="Vandeputte P."/>
            <person name="Ghamrawi S."/>
            <person name="Rechenmann M."/>
            <person name="Iltis A."/>
            <person name="Giraud S."/>
            <person name="Fleury M."/>
            <person name="Thornton C."/>
            <person name="Delhaes L."/>
            <person name="Meyer W."/>
            <person name="Papon N."/>
            <person name="Bouchara J.P."/>
        </authorList>
    </citation>
    <scope>NUCLEOTIDE SEQUENCE [LARGE SCALE GENOMIC DNA]</scope>
    <source>
        <strain evidence="5 6">IHEM 14462</strain>
    </source>
</reference>
<dbReference type="GO" id="GO:0016075">
    <property type="term" value="P:rRNA catabolic process"/>
    <property type="evidence" value="ECO:0007669"/>
    <property type="project" value="TreeGrafter"/>
</dbReference>
<evidence type="ECO:0000313" key="6">
    <source>
        <dbReference type="Proteomes" id="UP000028545"/>
    </source>
</evidence>
<dbReference type="GO" id="GO:0005730">
    <property type="term" value="C:nucleolus"/>
    <property type="evidence" value="ECO:0007669"/>
    <property type="project" value="TreeGrafter"/>
</dbReference>
<comment type="subcellular location">
    <subcellularLocation>
        <location evidence="1">Nucleus</location>
    </subcellularLocation>
</comment>
<name>A0A084GA12_PSEDA</name>
<dbReference type="GO" id="GO:0006364">
    <property type="term" value="P:rRNA processing"/>
    <property type="evidence" value="ECO:0007669"/>
    <property type="project" value="UniProtKB-KW"/>
</dbReference>
<keyword evidence="3" id="KW-0271">Exosome</keyword>
<dbReference type="GO" id="GO:0071028">
    <property type="term" value="P:nuclear mRNA surveillance"/>
    <property type="evidence" value="ECO:0007669"/>
    <property type="project" value="TreeGrafter"/>
</dbReference>
<dbReference type="KEGG" id="sapo:SAPIO_CDS3099"/>
<sequence length="210" mass="22362">MAPTNAPAAEIAPLPNADGSVIFSYAGYKVVAAANGPVETLKREEYAFEALVMEVPENEYENGKAMRYNINLPAIPALLHAAILALLSGAVPLKGIATAALLIVPGDSNDGKVIVDPTAVQIAHARSVHVLGFTSEGDLLLAESEGQFSLDEWDEVVRAAQKVCLQSPDEMSVDEGESTLAYVKSVDMKQFIRTVMASKVAADLHWKISV</sequence>
<keyword evidence="6" id="KW-1185">Reference proteome</keyword>
<evidence type="ECO:0000256" key="3">
    <source>
        <dbReference type="ARBA" id="ARBA00022835"/>
    </source>
</evidence>
<dbReference type="PANTHER" id="PTHR11953:SF1">
    <property type="entry name" value="EXOSOME COMPLEX COMPONENT RRP46"/>
    <property type="match status" value="1"/>
</dbReference>
<dbReference type="InterPro" id="IPR036345">
    <property type="entry name" value="ExoRNase_PH_dom2_sf"/>
</dbReference>
<dbReference type="RefSeq" id="XP_016643973.1">
    <property type="nucleotide sequence ID" value="XM_016785967.1"/>
</dbReference>
<keyword evidence="2" id="KW-0698">rRNA processing</keyword>
<dbReference type="GO" id="GO:0071051">
    <property type="term" value="P:poly(A)-dependent snoRNA 3'-end processing"/>
    <property type="evidence" value="ECO:0007669"/>
    <property type="project" value="TreeGrafter"/>
</dbReference>
<dbReference type="InterPro" id="IPR027408">
    <property type="entry name" value="PNPase/RNase_PH_dom_sf"/>
</dbReference>
<proteinExistence type="predicted"/>
<dbReference type="GO" id="GO:0000176">
    <property type="term" value="C:nuclear exosome (RNase complex)"/>
    <property type="evidence" value="ECO:0007669"/>
    <property type="project" value="TreeGrafter"/>
</dbReference>
<evidence type="ECO:0000256" key="4">
    <source>
        <dbReference type="ARBA" id="ARBA00023242"/>
    </source>
</evidence>
<evidence type="ECO:0000256" key="2">
    <source>
        <dbReference type="ARBA" id="ARBA00022552"/>
    </source>
</evidence>
<organism evidence="5 6">
    <name type="scientific">Pseudallescheria apiosperma</name>
    <name type="common">Scedosporium apiospermum</name>
    <dbReference type="NCBI Taxonomy" id="563466"/>
    <lineage>
        <taxon>Eukaryota</taxon>
        <taxon>Fungi</taxon>
        <taxon>Dikarya</taxon>
        <taxon>Ascomycota</taxon>
        <taxon>Pezizomycotina</taxon>
        <taxon>Sordariomycetes</taxon>
        <taxon>Hypocreomycetidae</taxon>
        <taxon>Microascales</taxon>
        <taxon>Microascaceae</taxon>
        <taxon>Scedosporium</taxon>
    </lineage>
</organism>
<dbReference type="PANTHER" id="PTHR11953">
    <property type="entry name" value="EXOSOME COMPLEX COMPONENT"/>
    <property type="match status" value="1"/>
</dbReference>
<keyword evidence="4" id="KW-0539">Nucleus</keyword>
<dbReference type="VEuPathDB" id="FungiDB:SAPIO_CDS3099"/>
<dbReference type="SUPFAM" id="SSF55666">
    <property type="entry name" value="Ribonuclease PH domain 2-like"/>
    <property type="match status" value="1"/>
</dbReference>
<gene>
    <name evidence="5" type="ORF">SAPIO_CDS3099</name>
</gene>
<dbReference type="GO" id="GO:0034475">
    <property type="term" value="P:U4 snRNA 3'-end processing"/>
    <property type="evidence" value="ECO:0007669"/>
    <property type="project" value="TreeGrafter"/>
</dbReference>
<protein>
    <submittedName>
        <fullName evidence="5">Uncharacterized protein</fullName>
    </submittedName>
</protein>
<dbReference type="InterPro" id="IPR050080">
    <property type="entry name" value="RNase_PH"/>
</dbReference>
<comment type="caution">
    <text evidence="5">The sequence shown here is derived from an EMBL/GenBank/DDBJ whole genome shotgun (WGS) entry which is preliminary data.</text>
</comment>
<dbReference type="OrthoDB" id="27298at2759"/>
<dbReference type="Gene3D" id="3.30.230.70">
    <property type="entry name" value="GHMP Kinase, N-terminal domain"/>
    <property type="match status" value="1"/>
</dbReference>